<organism evidence="4 5">
    <name type="scientific">Acrasis kona</name>
    <dbReference type="NCBI Taxonomy" id="1008807"/>
    <lineage>
        <taxon>Eukaryota</taxon>
        <taxon>Discoba</taxon>
        <taxon>Heterolobosea</taxon>
        <taxon>Tetramitia</taxon>
        <taxon>Eutetramitia</taxon>
        <taxon>Acrasidae</taxon>
        <taxon>Acrasis</taxon>
    </lineage>
</organism>
<dbReference type="PANTHER" id="PTHR47939:SF13">
    <property type="entry name" value="OS03G0201400 PROTEIN"/>
    <property type="match status" value="1"/>
</dbReference>
<accession>A0AAW2ZGL6</accession>
<evidence type="ECO:0000313" key="4">
    <source>
        <dbReference type="EMBL" id="KAL0488503.1"/>
    </source>
</evidence>
<dbReference type="Pfam" id="PF17177">
    <property type="entry name" value="PPR_long"/>
    <property type="match status" value="1"/>
</dbReference>
<evidence type="ECO:0000313" key="5">
    <source>
        <dbReference type="Proteomes" id="UP001431209"/>
    </source>
</evidence>
<keyword evidence="1" id="KW-0677">Repeat</keyword>
<dbReference type="InterPro" id="IPR011990">
    <property type="entry name" value="TPR-like_helical_dom_sf"/>
</dbReference>
<dbReference type="NCBIfam" id="TIGR00756">
    <property type="entry name" value="PPR"/>
    <property type="match status" value="2"/>
</dbReference>
<dbReference type="AlphaFoldDB" id="A0AAW2ZGL6"/>
<evidence type="ECO:0000256" key="1">
    <source>
        <dbReference type="ARBA" id="ARBA00022737"/>
    </source>
</evidence>
<dbReference type="InterPro" id="IPR050667">
    <property type="entry name" value="PPR-containing_protein"/>
</dbReference>
<reference evidence="4 5" key="1">
    <citation type="submission" date="2024-03" db="EMBL/GenBank/DDBJ databases">
        <title>The Acrasis kona genome and developmental transcriptomes reveal deep origins of eukaryotic multicellular pathways.</title>
        <authorList>
            <person name="Sheikh S."/>
            <person name="Fu C.-J."/>
            <person name="Brown M.W."/>
            <person name="Baldauf S.L."/>
        </authorList>
    </citation>
    <scope>NUCLEOTIDE SEQUENCE [LARGE SCALE GENOMIC DNA]</scope>
    <source>
        <strain evidence="4 5">ATCC MYA-3509</strain>
    </source>
</reference>
<dbReference type="Proteomes" id="UP001431209">
    <property type="component" value="Unassembled WGS sequence"/>
</dbReference>
<feature type="repeat" description="PPR" evidence="2">
    <location>
        <begin position="194"/>
        <end position="228"/>
    </location>
</feature>
<feature type="domain" description="PROP1-like PPR" evidence="3">
    <location>
        <begin position="126"/>
        <end position="288"/>
    </location>
</feature>
<dbReference type="Pfam" id="PF13812">
    <property type="entry name" value="PPR_3"/>
    <property type="match status" value="1"/>
</dbReference>
<dbReference type="EMBL" id="JAOPGA020001446">
    <property type="protein sequence ID" value="KAL0488503.1"/>
    <property type="molecule type" value="Genomic_DNA"/>
</dbReference>
<dbReference type="InterPro" id="IPR002885">
    <property type="entry name" value="PPR_rpt"/>
</dbReference>
<feature type="repeat" description="PPR" evidence="2">
    <location>
        <begin position="159"/>
        <end position="193"/>
    </location>
</feature>
<proteinExistence type="predicted"/>
<feature type="repeat" description="PPR" evidence="2">
    <location>
        <begin position="229"/>
        <end position="263"/>
    </location>
</feature>
<dbReference type="Gene3D" id="1.25.40.10">
    <property type="entry name" value="Tetratricopeptide repeat domain"/>
    <property type="match status" value="2"/>
</dbReference>
<sequence>MRDCYALRKIVDVSLLYKKDENILKIIRKLVSGDYLHQNFAEDFIPKLIERLAYNNSKHSVKKAIGLVPESKTHLLFEIREVLENRNKKPVQQPDGQDVTTRHRMINDLHDKASKMLNKETSYNERELNKIIKNMFELNDYTTPLKIAREIVSSKKIISVLVFTTLINCFIKKNRLKSAQEVSRMVLSNGAEPDAQTWYVIVSLFVNAKNVSESFRLLNRMRRKGHSPDVRIYSIIMNGCIDVGDFDRAKRIHELMIEDGIAMDDNSRRVVVRMYLKDGDLNKAFEFVLDATKGSDAYIALINYCFELGCMDKIRDIIQMMNRNKVQPGIHVYNLLLGEYSRANLHVEANEVFQLLRECGLTIDTDAWSHELSNLVNIGHVDKALAIITDVNKNDPRSSTPLFITTIDECIKTNNIDKAQMAYRILLNSEVEFDRSELMALTKLQINKK</sequence>
<gene>
    <name evidence="4" type="ORF">AKO1_008759</name>
</gene>
<evidence type="ECO:0000259" key="3">
    <source>
        <dbReference type="Pfam" id="PF17177"/>
    </source>
</evidence>
<dbReference type="PANTHER" id="PTHR47939">
    <property type="entry name" value="MEMBRANE-ASSOCIATED SALT-INDUCIBLE PROTEIN-LIKE"/>
    <property type="match status" value="1"/>
</dbReference>
<name>A0AAW2ZGL6_9EUKA</name>
<dbReference type="InterPro" id="IPR033443">
    <property type="entry name" value="PROP1-like_PPR_dom"/>
</dbReference>
<protein>
    <recommendedName>
        <fullName evidence="3">PROP1-like PPR domain-containing protein</fullName>
    </recommendedName>
</protein>
<dbReference type="PROSITE" id="PS51375">
    <property type="entry name" value="PPR"/>
    <property type="match status" value="3"/>
</dbReference>
<evidence type="ECO:0000256" key="2">
    <source>
        <dbReference type="PROSITE-ProRule" id="PRU00708"/>
    </source>
</evidence>
<comment type="caution">
    <text evidence="4">The sequence shown here is derived from an EMBL/GenBank/DDBJ whole genome shotgun (WGS) entry which is preliminary data.</text>
</comment>
<keyword evidence="5" id="KW-1185">Reference proteome</keyword>